<comment type="cofactor">
    <cofactor evidence="3">
        <name>Zn(2+)</name>
        <dbReference type="ChEBI" id="CHEBI:29105"/>
    </cofactor>
    <text evidence="3">Binds 1 divalent metal cation per subunit.</text>
</comment>
<evidence type="ECO:0000256" key="3">
    <source>
        <dbReference type="PIRSR" id="PIRSR605511-2"/>
    </source>
</evidence>
<reference evidence="5 6" key="1">
    <citation type="submission" date="2020-07" db="EMBL/GenBank/DDBJ databases">
        <authorList>
            <person name="Sun Q."/>
        </authorList>
    </citation>
    <scope>NUCLEOTIDE SEQUENCE [LARGE SCALE GENOMIC DNA]</scope>
    <source>
        <strain evidence="5 6">CGMCC 1.13654</strain>
    </source>
</reference>
<dbReference type="GO" id="GO:0019853">
    <property type="term" value="P:L-ascorbic acid biosynthetic process"/>
    <property type="evidence" value="ECO:0007669"/>
    <property type="project" value="TreeGrafter"/>
</dbReference>
<dbReference type="EMBL" id="JACEIB010000006">
    <property type="protein sequence ID" value="MBA2934471.1"/>
    <property type="molecule type" value="Genomic_DNA"/>
</dbReference>
<feature type="active site" description="Proton donor/acceptor" evidence="2">
    <location>
        <position position="209"/>
    </location>
</feature>
<dbReference type="PANTHER" id="PTHR10907:SF47">
    <property type="entry name" value="REGUCALCIN"/>
    <property type="match status" value="1"/>
</dbReference>
<protein>
    <submittedName>
        <fullName evidence="5">SMP-30/gluconolactonase/LRE family protein</fullName>
    </submittedName>
</protein>
<dbReference type="PANTHER" id="PTHR10907">
    <property type="entry name" value="REGUCALCIN"/>
    <property type="match status" value="1"/>
</dbReference>
<feature type="binding site" evidence="3">
    <location>
        <position position="106"/>
    </location>
    <ligand>
        <name>substrate</name>
    </ligand>
</feature>
<evidence type="ECO:0000256" key="1">
    <source>
        <dbReference type="ARBA" id="ARBA00008853"/>
    </source>
</evidence>
<feature type="binding site" evidence="3">
    <location>
        <position position="22"/>
    </location>
    <ligand>
        <name>a divalent metal cation</name>
        <dbReference type="ChEBI" id="CHEBI:60240"/>
    </ligand>
</feature>
<sequence>MSAATIVADIEVVCRDGSVIGECPTWVSAESALYWVDIKGPALYRLHHQTGDRRTWKLPSDCGAFALVHGQAAAIVALRTGLFRLDLTTGGLDRLMAPPFDPALFRFNEGIVDETGRFWFGVMFDPLDGDTSHPMKGQLHSYSVSQGMRVHDDRAEIHNGMAFVPGGRDMIIAHSEDGSISRLRFDPGNGTIGYRRPFARVPSELGVPDGAAMDETGHYWCAVYDGGRLRRFTPDGQVDRDILLPISKPTMCCFAGKDLDTLYVTSATEHLTPDQRREQPLAGALLRLDPGVLGLAKPVYVR</sequence>
<feature type="binding site" evidence="3">
    <location>
        <position position="108"/>
    </location>
    <ligand>
        <name>substrate</name>
    </ligand>
</feature>
<keyword evidence="6" id="KW-1185">Reference proteome</keyword>
<feature type="domain" description="SMP-30/Gluconolactonase/LRE-like region" evidence="4">
    <location>
        <begin position="20"/>
        <end position="268"/>
    </location>
</feature>
<dbReference type="SUPFAM" id="SSF63829">
    <property type="entry name" value="Calcium-dependent phosphotriesterase"/>
    <property type="match status" value="1"/>
</dbReference>
<name>A0A838L520_9SPHN</name>
<organism evidence="5 6">
    <name type="scientific">Sphingomonas chungangi</name>
    <dbReference type="NCBI Taxonomy" id="2683589"/>
    <lineage>
        <taxon>Bacteria</taxon>
        <taxon>Pseudomonadati</taxon>
        <taxon>Pseudomonadota</taxon>
        <taxon>Alphaproteobacteria</taxon>
        <taxon>Sphingomonadales</taxon>
        <taxon>Sphingomonadaceae</taxon>
        <taxon>Sphingomonas</taxon>
    </lineage>
</organism>
<evidence type="ECO:0000256" key="2">
    <source>
        <dbReference type="PIRSR" id="PIRSR605511-1"/>
    </source>
</evidence>
<dbReference type="InterPro" id="IPR005511">
    <property type="entry name" value="SMP-30"/>
</dbReference>
<evidence type="ECO:0000259" key="4">
    <source>
        <dbReference type="Pfam" id="PF08450"/>
    </source>
</evidence>
<feature type="binding site" evidence="3">
    <location>
        <position position="209"/>
    </location>
    <ligand>
        <name>a divalent metal cation</name>
        <dbReference type="ChEBI" id="CHEBI:60240"/>
    </ligand>
</feature>
<dbReference type="InterPro" id="IPR011042">
    <property type="entry name" value="6-blade_b-propeller_TolB-like"/>
</dbReference>
<evidence type="ECO:0000313" key="5">
    <source>
        <dbReference type="EMBL" id="MBA2934471.1"/>
    </source>
</evidence>
<dbReference type="GO" id="GO:0004341">
    <property type="term" value="F:gluconolactonase activity"/>
    <property type="evidence" value="ECO:0007669"/>
    <property type="project" value="TreeGrafter"/>
</dbReference>
<keyword evidence="3" id="KW-0479">Metal-binding</keyword>
<dbReference type="Proteomes" id="UP000570166">
    <property type="component" value="Unassembled WGS sequence"/>
</dbReference>
<comment type="caution">
    <text evidence="5">The sequence shown here is derived from an EMBL/GenBank/DDBJ whole genome shotgun (WGS) entry which is preliminary data.</text>
</comment>
<dbReference type="Gene3D" id="2.120.10.30">
    <property type="entry name" value="TolB, C-terminal domain"/>
    <property type="match status" value="1"/>
</dbReference>
<accession>A0A838L520</accession>
<gene>
    <name evidence="5" type="ORF">HZF05_10215</name>
</gene>
<comment type="similarity">
    <text evidence="1">Belongs to the SMP-30/CGR1 family.</text>
</comment>
<dbReference type="Pfam" id="PF08450">
    <property type="entry name" value="SGL"/>
    <property type="match status" value="1"/>
</dbReference>
<dbReference type="InterPro" id="IPR013658">
    <property type="entry name" value="SGL"/>
</dbReference>
<keyword evidence="3" id="KW-0862">Zinc</keyword>
<proteinExistence type="inferred from homology"/>
<evidence type="ECO:0000313" key="6">
    <source>
        <dbReference type="Proteomes" id="UP000570166"/>
    </source>
</evidence>
<dbReference type="RefSeq" id="WP_160365949.1">
    <property type="nucleotide sequence ID" value="NZ_JACEIB010000006.1"/>
</dbReference>
<dbReference type="AlphaFoldDB" id="A0A838L520"/>
<feature type="binding site" evidence="3">
    <location>
        <position position="159"/>
    </location>
    <ligand>
        <name>a divalent metal cation</name>
        <dbReference type="ChEBI" id="CHEBI:60240"/>
    </ligand>
</feature>
<dbReference type="PRINTS" id="PR01790">
    <property type="entry name" value="SMP30FAMILY"/>
</dbReference>
<dbReference type="GO" id="GO:0005509">
    <property type="term" value="F:calcium ion binding"/>
    <property type="evidence" value="ECO:0007669"/>
    <property type="project" value="TreeGrafter"/>
</dbReference>